<accession>A0ABU5Q761</accession>
<evidence type="ECO:0000313" key="1">
    <source>
        <dbReference type="EMBL" id="MEA5138234.1"/>
    </source>
</evidence>
<dbReference type="EMBL" id="JAYFUM010000005">
    <property type="protein sequence ID" value="MEA5138234.1"/>
    <property type="molecule type" value="Genomic_DNA"/>
</dbReference>
<name>A0ABU5Q761_9BACT</name>
<dbReference type="Proteomes" id="UP001302949">
    <property type="component" value="Unassembled WGS sequence"/>
</dbReference>
<organism evidence="1 2">
    <name type="scientific">Arcicella rigui</name>
    <dbReference type="NCBI Taxonomy" id="797020"/>
    <lineage>
        <taxon>Bacteria</taxon>
        <taxon>Pseudomonadati</taxon>
        <taxon>Bacteroidota</taxon>
        <taxon>Cytophagia</taxon>
        <taxon>Cytophagales</taxon>
        <taxon>Flectobacillaceae</taxon>
        <taxon>Arcicella</taxon>
    </lineage>
</organism>
<dbReference type="RefSeq" id="WP_323295403.1">
    <property type="nucleotide sequence ID" value="NZ_JAYFUM010000005.1"/>
</dbReference>
<comment type="caution">
    <text evidence="1">The sequence shown here is derived from an EMBL/GenBank/DDBJ whole genome shotgun (WGS) entry which is preliminary data.</text>
</comment>
<gene>
    <name evidence="1" type="ORF">VB248_03780</name>
</gene>
<evidence type="ECO:0000313" key="2">
    <source>
        <dbReference type="Proteomes" id="UP001302949"/>
    </source>
</evidence>
<protein>
    <submittedName>
        <fullName evidence="1">Uncharacterized protein</fullName>
    </submittedName>
</protein>
<reference evidence="1 2" key="1">
    <citation type="submission" date="2023-12" db="EMBL/GenBank/DDBJ databases">
        <title>Novel species of the genus Arcicella isolated from rivers.</title>
        <authorList>
            <person name="Lu H."/>
        </authorList>
    </citation>
    <scope>NUCLEOTIDE SEQUENCE [LARGE SCALE GENOMIC DNA]</scope>
    <source>
        <strain evidence="1 2">KCTC 23307</strain>
    </source>
</reference>
<keyword evidence="2" id="KW-1185">Reference proteome</keyword>
<sequence length="70" mass="8529">MQTLDLIQEIQRLPLTKRFYVIEETLKSIKKEEMQQQMELAANELYDDYVNDKELTVFTSLDFENFYETR</sequence>
<proteinExistence type="predicted"/>